<name>A0ABZ0WCR0_9BACT</name>
<organism evidence="5 6">
    <name type="scientific">Niabella yanshanensis</name>
    <dbReference type="NCBI Taxonomy" id="577386"/>
    <lineage>
        <taxon>Bacteria</taxon>
        <taxon>Pseudomonadati</taxon>
        <taxon>Bacteroidota</taxon>
        <taxon>Chitinophagia</taxon>
        <taxon>Chitinophagales</taxon>
        <taxon>Chitinophagaceae</taxon>
        <taxon>Niabella</taxon>
    </lineage>
</organism>
<keyword evidence="6" id="KW-1185">Reference proteome</keyword>
<dbReference type="PRINTS" id="PR00032">
    <property type="entry name" value="HTHARAC"/>
</dbReference>
<dbReference type="EMBL" id="CP139960">
    <property type="protein sequence ID" value="WQD40619.1"/>
    <property type="molecule type" value="Genomic_DNA"/>
</dbReference>
<dbReference type="RefSeq" id="WP_114789792.1">
    <property type="nucleotide sequence ID" value="NZ_CP139960.1"/>
</dbReference>
<dbReference type="SMART" id="SM00342">
    <property type="entry name" value="HTH_ARAC"/>
    <property type="match status" value="1"/>
</dbReference>
<keyword evidence="2" id="KW-0238">DNA-binding</keyword>
<dbReference type="InterPro" id="IPR009057">
    <property type="entry name" value="Homeodomain-like_sf"/>
</dbReference>
<sequence length="308" mass="35545">MKNSKLYTIDTINDFHTICGLPKPQHPLVSLVDYSQVEYQVDEEEIGWIQDLYFIGLKRDIQGKFRYGQKQYDFDEGLVCFVAPKQLIRVHIDQPAEDVKKPSGYLLAFHPDFLWNTSLAKTINNYDFFGYDVNEALFLSEKEEALLMGLFKGIEQEYQSGIDQFTQNIIIAQIEVLLNYCERFYQRQFITRKKSGHQVLERLEQALDACFANDDLINKGLPTAQQIAAQLHMTPNYLGSLLKSLTGQTTQQHIHNKLIEKAKEKLSTTALSVSEIAYELGFEHSQSFSKLFKSKTNFSPLEFRQAFN</sequence>
<dbReference type="PANTHER" id="PTHR43280:SF32">
    <property type="entry name" value="TRANSCRIPTIONAL REGULATORY PROTEIN"/>
    <property type="match status" value="1"/>
</dbReference>
<dbReference type="PANTHER" id="PTHR43280">
    <property type="entry name" value="ARAC-FAMILY TRANSCRIPTIONAL REGULATOR"/>
    <property type="match status" value="1"/>
</dbReference>
<keyword evidence="1" id="KW-0805">Transcription regulation</keyword>
<evidence type="ECO:0000256" key="1">
    <source>
        <dbReference type="ARBA" id="ARBA00023015"/>
    </source>
</evidence>
<evidence type="ECO:0000256" key="2">
    <source>
        <dbReference type="ARBA" id="ARBA00023125"/>
    </source>
</evidence>
<dbReference type="InterPro" id="IPR020449">
    <property type="entry name" value="Tscrpt_reg_AraC-type_HTH"/>
</dbReference>
<proteinExistence type="predicted"/>
<dbReference type="Proteomes" id="UP001325680">
    <property type="component" value="Chromosome"/>
</dbReference>
<evidence type="ECO:0000313" key="5">
    <source>
        <dbReference type="EMBL" id="WQD40619.1"/>
    </source>
</evidence>
<protein>
    <submittedName>
        <fullName evidence="5">Helix-turn-helix transcriptional regulator</fullName>
    </submittedName>
</protein>
<evidence type="ECO:0000256" key="3">
    <source>
        <dbReference type="ARBA" id="ARBA00023163"/>
    </source>
</evidence>
<gene>
    <name evidence="5" type="ORF">U0035_10710</name>
</gene>
<dbReference type="PROSITE" id="PS01124">
    <property type="entry name" value="HTH_ARAC_FAMILY_2"/>
    <property type="match status" value="1"/>
</dbReference>
<dbReference type="InterPro" id="IPR018060">
    <property type="entry name" value="HTH_AraC"/>
</dbReference>
<accession>A0ABZ0WCR0</accession>
<dbReference type="Pfam" id="PF12833">
    <property type="entry name" value="HTH_18"/>
    <property type="match status" value="1"/>
</dbReference>
<dbReference type="SUPFAM" id="SSF46689">
    <property type="entry name" value="Homeodomain-like"/>
    <property type="match status" value="1"/>
</dbReference>
<reference evidence="5 6" key="1">
    <citation type="submission" date="2023-12" db="EMBL/GenBank/DDBJ databases">
        <title>Genome sequencing and assembly of bacterial species from a model synthetic community.</title>
        <authorList>
            <person name="Hogle S.L."/>
        </authorList>
    </citation>
    <scope>NUCLEOTIDE SEQUENCE [LARGE SCALE GENOMIC DNA]</scope>
    <source>
        <strain evidence="5 6">HAMBI_3031</strain>
    </source>
</reference>
<evidence type="ECO:0000259" key="4">
    <source>
        <dbReference type="PROSITE" id="PS01124"/>
    </source>
</evidence>
<evidence type="ECO:0000313" key="6">
    <source>
        <dbReference type="Proteomes" id="UP001325680"/>
    </source>
</evidence>
<dbReference type="Gene3D" id="1.10.10.60">
    <property type="entry name" value="Homeodomain-like"/>
    <property type="match status" value="1"/>
</dbReference>
<feature type="domain" description="HTH araC/xylS-type" evidence="4">
    <location>
        <begin position="201"/>
        <end position="306"/>
    </location>
</feature>
<keyword evidence="3" id="KW-0804">Transcription</keyword>